<name>A0ABR9PUQ2_9BACT</name>
<dbReference type="RefSeq" id="WP_193428859.1">
    <property type="nucleotide sequence ID" value="NZ_CBCSIP010000137.1"/>
</dbReference>
<comment type="caution">
    <text evidence="2">The sequence shown here is derived from an EMBL/GenBank/DDBJ whole genome shotgun (WGS) entry which is preliminary data.</text>
</comment>
<dbReference type="Pfam" id="PF07791">
    <property type="entry name" value="Imm11"/>
    <property type="match status" value="1"/>
</dbReference>
<reference evidence="2 3" key="1">
    <citation type="submission" date="2020-02" db="EMBL/GenBank/DDBJ databases">
        <authorList>
            <person name="Babadi Z.K."/>
            <person name="Risdian C."/>
            <person name="Ebrahimipour G.H."/>
            <person name="Wink J."/>
        </authorList>
    </citation>
    <scope>NUCLEOTIDE SEQUENCE [LARGE SCALE GENOMIC DNA]</scope>
    <source>
        <strain evidence="2 3">ZKHCc1 1396</strain>
    </source>
</reference>
<dbReference type="Proteomes" id="UP001516472">
    <property type="component" value="Unassembled WGS sequence"/>
</dbReference>
<protein>
    <recommendedName>
        <fullName evidence="1">Immunity MXAN-0049 protein domain-containing protein</fullName>
    </recommendedName>
</protein>
<evidence type="ECO:0000259" key="1">
    <source>
        <dbReference type="Pfam" id="PF07791"/>
    </source>
</evidence>
<organism evidence="2 3">
    <name type="scientific">Corallococcus soli</name>
    <dbReference type="NCBI Taxonomy" id="2710757"/>
    <lineage>
        <taxon>Bacteria</taxon>
        <taxon>Pseudomonadati</taxon>
        <taxon>Myxococcota</taxon>
        <taxon>Myxococcia</taxon>
        <taxon>Myxococcales</taxon>
        <taxon>Cystobacterineae</taxon>
        <taxon>Myxococcaceae</taxon>
        <taxon>Corallococcus</taxon>
    </lineage>
</organism>
<proteinExistence type="predicted"/>
<sequence>MSSVPQGANKYFLLVSEVLDGYCAIFKMPGGMRDIHKPGLGVRMGDIYPPGLRFQMAKEEKGLKVADVIPNALGYLMVSARMKALLEQHAGGEVEFLRFTLLNHRGRVASEDCYIANLIGTQDCVDMARSEGDASEFNPRRLVFVRRLVLDETKVTPEARLFRTTTVPSIPIIRGDLKDLFEREGVTGPTLYPVGTEVALTP</sequence>
<dbReference type="EMBL" id="JAAIYO010000009">
    <property type="protein sequence ID" value="MBE4751655.1"/>
    <property type="molecule type" value="Genomic_DNA"/>
</dbReference>
<gene>
    <name evidence="2" type="ORF">G4177_26125</name>
</gene>
<dbReference type="InterPro" id="IPR012433">
    <property type="entry name" value="Imm11"/>
</dbReference>
<feature type="domain" description="Immunity MXAN-0049 protein" evidence="1">
    <location>
        <begin position="49"/>
        <end position="195"/>
    </location>
</feature>
<evidence type="ECO:0000313" key="2">
    <source>
        <dbReference type="EMBL" id="MBE4751655.1"/>
    </source>
</evidence>
<keyword evidence="3" id="KW-1185">Reference proteome</keyword>
<evidence type="ECO:0000313" key="3">
    <source>
        <dbReference type="Proteomes" id="UP001516472"/>
    </source>
</evidence>
<accession>A0ABR9PUQ2</accession>